<dbReference type="AlphaFoldDB" id="A0AAU9SI40"/>
<reference evidence="2 3" key="1">
    <citation type="submission" date="2022-03" db="EMBL/GenBank/DDBJ databases">
        <authorList>
            <person name="Nunn A."/>
            <person name="Chopra R."/>
            <person name="Nunn A."/>
            <person name="Contreras Garrido A."/>
        </authorList>
    </citation>
    <scope>NUCLEOTIDE SEQUENCE [LARGE SCALE GENOMIC DNA]</scope>
</reference>
<organism evidence="2 3">
    <name type="scientific">Thlaspi arvense</name>
    <name type="common">Field penny-cress</name>
    <dbReference type="NCBI Taxonomy" id="13288"/>
    <lineage>
        <taxon>Eukaryota</taxon>
        <taxon>Viridiplantae</taxon>
        <taxon>Streptophyta</taxon>
        <taxon>Embryophyta</taxon>
        <taxon>Tracheophyta</taxon>
        <taxon>Spermatophyta</taxon>
        <taxon>Magnoliopsida</taxon>
        <taxon>eudicotyledons</taxon>
        <taxon>Gunneridae</taxon>
        <taxon>Pentapetalae</taxon>
        <taxon>rosids</taxon>
        <taxon>malvids</taxon>
        <taxon>Brassicales</taxon>
        <taxon>Brassicaceae</taxon>
        <taxon>Thlaspideae</taxon>
        <taxon>Thlaspi</taxon>
    </lineage>
</organism>
<sequence length="132" mass="14697">MKSTHLSLPDEFKEPISPGSSHRKQNKEVTKTCLPESITSHRNIQEQPEKTTVLSGHDRLKRHREEVAGKVPIPESWGKEGLLMGWMDFSAFDASFTYSQIVSARAALMADAGDDVGARGSRTQRLRIESSC</sequence>
<dbReference type="InterPro" id="IPR040374">
    <property type="entry name" value="BIC"/>
</dbReference>
<dbReference type="PANTHER" id="PTHR34207">
    <property type="entry name" value="PROTEIN BIC1"/>
    <property type="match status" value="1"/>
</dbReference>
<evidence type="ECO:0000313" key="2">
    <source>
        <dbReference type="EMBL" id="CAH2065428.1"/>
    </source>
</evidence>
<dbReference type="PANTHER" id="PTHR34207:SF17">
    <property type="entry name" value="PROTEIN BIC2"/>
    <property type="match status" value="1"/>
</dbReference>
<gene>
    <name evidence="2" type="ORF">TAV2_LOCUS15549</name>
</gene>
<dbReference type="EMBL" id="OU466861">
    <property type="protein sequence ID" value="CAH2065428.1"/>
    <property type="molecule type" value="Genomic_DNA"/>
</dbReference>
<evidence type="ECO:0000256" key="1">
    <source>
        <dbReference type="SAM" id="MobiDB-lite"/>
    </source>
</evidence>
<keyword evidence="3" id="KW-1185">Reference proteome</keyword>
<proteinExistence type="predicted"/>
<dbReference type="CDD" id="cd22645">
    <property type="entry name" value="BIC1_CID"/>
    <property type="match status" value="1"/>
</dbReference>
<dbReference type="GO" id="GO:0009785">
    <property type="term" value="P:blue light signaling pathway"/>
    <property type="evidence" value="ECO:0007669"/>
    <property type="project" value="InterPro"/>
</dbReference>
<feature type="region of interest" description="Disordered" evidence="1">
    <location>
        <begin position="1"/>
        <end position="60"/>
    </location>
</feature>
<accession>A0AAU9SI40</accession>
<dbReference type="Proteomes" id="UP000836841">
    <property type="component" value="Chromosome 5"/>
</dbReference>
<name>A0AAU9SI40_THLAR</name>
<evidence type="ECO:0000313" key="3">
    <source>
        <dbReference type="Proteomes" id="UP000836841"/>
    </source>
</evidence>
<protein>
    <submittedName>
        <fullName evidence="2">Uncharacterized protein</fullName>
    </submittedName>
</protein>